<evidence type="ECO:0000256" key="11">
    <source>
        <dbReference type="ARBA" id="ARBA00047984"/>
    </source>
</evidence>
<evidence type="ECO:0000256" key="1">
    <source>
        <dbReference type="ARBA" id="ARBA00004229"/>
    </source>
</evidence>
<keyword evidence="6" id="KW-0378">Hydrolase</keyword>
<dbReference type="FunFam" id="3.40.50.300:FF:000819">
    <property type="entry name" value="ATP dependent RNA helicase, putative"/>
    <property type="match status" value="1"/>
</dbReference>
<dbReference type="PANTHER" id="PTHR18934">
    <property type="entry name" value="ATP-DEPENDENT RNA HELICASE"/>
    <property type="match status" value="1"/>
</dbReference>
<dbReference type="FunFam" id="1.20.120.1080:FF:000002">
    <property type="entry name" value="Putative ATP-dependent RNA helicase DHX36"/>
    <property type="match status" value="1"/>
</dbReference>
<dbReference type="CDD" id="cd17917">
    <property type="entry name" value="DEXHc_RHA-like"/>
    <property type="match status" value="1"/>
</dbReference>
<dbReference type="Pfam" id="PF07717">
    <property type="entry name" value="OB_NTP_bind"/>
    <property type="match status" value="1"/>
</dbReference>
<organism evidence="15 16">
    <name type="scientific">Cordyceps fumosorosea (strain ARSEF 2679)</name>
    <name type="common">Isaria fumosorosea</name>
    <dbReference type="NCBI Taxonomy" id="1081104"/>
    <lineage>
        <taxon>Eukaryota</taxon>
        <taxon>Fungi</taxon>
        <taxon>Dikarya</taxon>
        <taxon>Ascomycota</taxon>
        <taxon>Pezizomycotina</taxon>
        <taxon>Sordariomycetes</taxon>
        <taxon>Hypocreomycetidae</taxon>
        <taxon>Hypocreales</taxon>
        <taxon>Cordycipitaceae</taxon>
        <taxon>Cordyceps</taxon>
    </lineage>
</organism>
<evidence type="ECO:0000256" key="3">
    <source>
        <dbReference type="ARBA" id="ARBA00022528"/>
    </source>
</evidence>
<feature type="region of interest" description="Disordered" evidence="12">
    <location>
        <begin position="233"/>
        <end position="285"/>
    </location>
</feature>
<feature type="compositionally biased region" description="Basic and acidic residues" evidence="12">
    <location>
        <begin position="365"/>
        <end position="381"/>
    </location>
</feature>
<dbReference type="Pfam" id="PF21010">
    <property type="entry name" value="HA2_C"/>
    <property type="match status" value="1"/>
</dbReference>
<dbReference type="SMART" id="SM00847">
    <property type="entry name" value="HA2"/>
    <property type="match status" value="1"/>
</dbReference>
<name>A0A162M9P2_CORFA</name>
<keyword evidence="7 15" id="KW-0347">Helicase</keyword>
<keyword evidence="8" id="KW-0067">ATP-binding</keyword>
<evidence type="ECO:0000259" key="14">
    <source>
        <dbReference type="PROSITE" id="PS51194"/>
    </source>
</evidence>
<dbReference type="Gene3D" id="1.20.120.1080">
    <property type="match status" value="1"/>
</dbReference>
<accession>A0A162M9P2</accession>
<dbReference type="GO" id="GO:0003723">
    <property type="term" value="F:RNA binding"/>
    <property type="evidence" value="ECO:0007669"/>
    <property type="project" value="UniProtKB-KW"/>
</dbReference>
<dbReference type="SMART" id="SM00490">
    <property type="entry name" value="HELICc"/>
    <property type="match status" value="1"/>
</dbReference>
<evidence type="ECO:0000256" key="12">
    <source>
        <dbReference type="SAM" id="MobiDB-lite"/>
    </source>
</evidence>
<dbReference type="RefSeq" id="XP_018700104.1">
    <property type="nucleotide sequence ID" value="XM_018852686.1"/>
</dbReference>
<evidence type="ECO:0000313" key="15">
    <source>
        <dbReference type="EMBL" id="OAA53020.1"/>
    </source>
</evidence>
<dbReference type="Gene3D" id="3.40.50.300">
    <property type="entry name" value="P-loop containing nucleotide triphosphate hydrolases"/>
    <property type="match status" value="2"/>
</dbReference>
<dbReference type="GO" id="GO:0016787">
    <property type="term" value="F:hydrolase activity"/>
    <property type="evidence" value="ECO:0007669"/>
    <property type="project" value="UniProtKB-KW"/>
</dbReference>
<keyword evidence="10" id="KW-0809">Transit peptide</keyword>
<dbReference type="FunFam" id="3.40.50.300:FF:000500">
    <property type="entry name" value="ATP-dependent RNA helicase DHX29"/>
    <property type="match status" value="1"/>
</dbReference>
<dbReference type="GO" id="GO:0003724">
    <property type="term" value="F:RNA helicase activity"/>
    <property type="evidence" value="ECO:0007669"/>
    <property type="project" value="UniProtKB-EC"/>
</dbReference>
<keyword evidence="16" id="KW-1185">Reference proteome</keyword>
<sequence length="1471" mass="164346">MAGNKKKKKPASNPARGFATTSIAAKPRPEATELELSAPTNAPLDKQDTPPQTVEAPKADGNNTTETTLSAEEFERHLEESELQLLVERLAQKCRRDAARQRNRLETDRRLLRSQAEPVNSVKWFNAELMGHIQDLISGETRFSVSSLSAESHAVGKMPSEEEMVARLWTLQLTLQSAGFQENRVRSTLKHVLDITPSISPPGKDLIWGLEESLDWLARECDMDELPAYENKHKVVSKGETPSDSPIPSRPATPKPSRQPIGRGTDGRDRKMQSPVRKTIGTCDSDIEPDELIPEYILAKTKLLELTRNPAAGAEDNSMAMAKLEAKIQMIANDVLFDKPSAEVQWRAKKILVEQQLAATKKQIEAEREHAVPIEPPKPDEPTEDSVNDEAERIAAQILGQGEEMDDIGGLFDSLPQNEVDPATGKSQTVINSANGVKLVLKDFGKWTGLGPRRILEEACRSRDTTVKIQFKVVSEASFANQQSLDIWWNKAQEPPQPVSTTLVSIDILPVHFSFTMAGVATHDAKQSEAYISTVALFHIFSNNAREEKVNLRLPPTWKDLWSELAEAKKNHADAADRVVVKDLRSLVRERLDQELEDGVIIQGAFRGRGNIKQQSEVTDQNGHRTKQANGNADLLRKLWADKSGTPKFRTMLASRMQLPMWNFRSQVLDAIANNQIVIVCGETGCGKSTQVPSFILENELSSGRKCKIYCTEPRRISAISLARRVSEELGENRNDIGTNRSLIGYSIRLEANVSKETRLVYATIGIVMRMLEGSNDLKEVTHLVLDEVHERSIDSDFLLIVLKRLMVQRKDLKVVLMSATVDADRFSAYLSNAPILNVPGRTFPVEVRYLEDAIELTGYTPPNSAGDKMVDLDDDIGEVDSDAPKSDISQSLAAYSPKTRSTLSQLDEYQIEFDLIVQLIARIATDEELRNFSSAILVFLPGIAEIRTLNDMLLGDPRFAKEWLVYPLHSTIATDDQESAFCIPPPGTRKIVLATNIAETGITIPDVTCVIDTGKHREMRFDERRQLSRLIDTFISRANAKQRRGRAGRVQKGLCFHMYTQFRHNNLMSDQQTPEMLRLSLQDLAIRVKICKIGGIEDTLGDALDPPSAKNIRRAIDALIDVRALTQGEDLTPLGHQLARLPLDVFLGKLILFGTVFKCLDVALTLAAILSSKSPFSAPFGQRAQADNARAAFRRADSDLLTVYNAYLGWKRTCQSNSGLGKEMQFCRKNFLSQQTLSNIEDLKGQLLVSLADSGFLPLTDEERKALSRQRFSGGRGRRQQHFFEIPGRVNMHSDNNVVSASVVAWSFYPKLLVRDTPGMKGMRNIGNNQSISIHPSSVNRGNSDIKWLSYYHIMQSKSVYRAHETTAADPFAIALLCGDVRIDSDKVDLRMFAGVIVLDGNRGRFAVPDWKTLLAIKVIRTRLRELLTRSFKQPGKLPTAQHEKWLDVWQRLFTQDFNQEKSIGVLSKA</sequence>
<dbReference type="InterPro" id="IPR001650">
    <property type="entry name" value="Helicase_C-like"/>
</dbReference>
<dbReference type="OrthoDB" id="5600252at2759"/>
<protein>
    <recommendedName>
        <fullName evidence="2">RNA helicase</fullName>
        <ecNumber evidence="2">3.6.4.13</ecNumber>
    </recommendedName>
</protein>
<comment type="subcellular location">
    <subcellularLocation>
        <location evidence="1">Plastid</location>
        <location evidence="1">Chloroplast</location>
    </subcellularLocation>
</comment>
<dbReference type="GeneID" id="30025375"/>
<dbReference type="InterPro" id="IPR011545">
    <property type="entry name" value="DEAD/DEAH_box_helicase_dom"/>
</dbReference>
<feature type="domain" description="Helicase C-terminal" evidence="14">
    <location>
        <begin position="916"/>
        <end position="1093"/>
    </location>
</feature>
<feature type="region of interest" description="Disordered" evidence="12">
    <location>
        <begin position="365"/>
        <end position="388"/>
    </location>
</feature>
<gene>
    <name evidence="15" type="ORF">ISF_09083</name>
</gene>
<dbReference type="Pfam" id="PF00270">
    <property type="entry name" value="DEAD"/>
    <property type="match status" value="1"/>
</dbReference>
<dbReference type="Proteomes" id="UP000076744">
    <property type="component" value="Unassembled WGS sequence"/>
</dbReference>
<dbReference type="GO" id="GO:0005524">
    <property type="term" value="F:ATP binding"/>
    <property type="evidence" value="ECO:0007669"/>
    <property type="project" value="UniProtKB-KW"/>
</dbReference>
<dbReference type="Pfam" id="PF00271">
    <property type="entry name" value="Helicase_C"/>
    <property type="match status" value="1"/>
</dbReference>
<evidence type="ECO:0000313" key="16">
    <source>
        <dbReference type="Proteomes" id="UP000076744"/>
    </source>
</evidence>
<dbReference type="InterPro" id="IPR007502">
    <property type="entry name" value="Helicase-assoc_dom"/>
</dbReference>
<evidence type="ECO:0000256" key="6">
    <source>
        <dbReference type="ARBA" id="ARBA00022801"/>
    </source>
</evidence>
<evidence type="ECO:0000256" key="5">
    <source>
        <dbReference type="ARBA" id="ARBA00022741"/>
    </source>
</evidence>
<keyword evidence="3" id="KW-0150">Chloroplast</keyword>
<dbReference type="STRING" id="1081104.A0A162M9P2"/>
<evidence type="ECO:0000256" key="8">
    <source>
        <dbReference type="ARBA" id="ARBA00022840"/>
    </source>
</evidence>
<evidence type="ECO:0000256" key="10">
    <source>
        <dbReference type="ARBA" id="ARBA00022946"/>
    </source>
</evidence>
<dbReference type="EC" id="3.6.4.13" evidence="2"/>
<keyword evidence="9" id="KW-0694">RNA-binding</keyword>
<dbReference type="InterPro" id="IPR014001">
    <property type="entry name" value="Helicase_ATP-bd"/>
</dbReference>
<dbReference type="PANTHER" id="PTHR18934:SF145">
    <property type="entry name" value="ATP-DEPENDENT RNA HELICASE DHX57-RELATED"/>
    <property type="match status" value="1"/>
</dbReference>
<dbReference type="PROSITE" id="PS51194">
    <property type="entry name" value="HELICASE_CTER"/>
    <property type="match status" value="1"/>
</dbReference>
<dbReference type="EMBL" id="AZHB01000041">
    <property type="protein sequence ID" value="OAA53020.1"/>
    <property type="molecule type" value="Genomic_DNA"/>
</dbReference>
<keyword evidence="5" id="KW-0547">Nucleotide-binding</keyword>
<reference evidence="15 16" key="1">
    <citation type="journal article" date="2016" name="Genome Biol. Evol.">
        <title>Divergent and convergent evolution of fungal pathogenicity.</title>
        <authorList>
            <person name="Shang Y."/>
            <person name="Xiao G."/>
            <person name="Zheng P."/>
            <person name="Cen K."/>
            <person name="Zhan S."/>
            <person name="Wang C."/>
        </authorList>
    </citation>
    <scope>NUCLEOTIDE SEQUENCE [LARGE SCALE GENOMIC DNA]</scope>
    <source>
        <strain evidence="15 16">ARSEF 2679</strain>
    </source>
</reference>
<proteinExistence type="predicted"/>
<evidence type="ECO:0000259" key="13">
    <source>
        <dbReference type="PROSITE" id="PS51192"/>
    </source>
</evidence>
<dbReference type="InterPro" id="IPR027417">
    <property type="entry name" value="P-loop_NTPase"/>
</dbReference>
<dbReference type="CDD" id="cd18791">
    <property type="entry name" value="SF2_C_RHA"/>
    <property type="match status" value="1"/>
</dbReference>
<evidence type="ECO:0000256" key="9">
    <source>
        <dbReference type="ARBA" id="ARBA00022884"/>
    </source>
</evidence>
<comment type="catalytic activity">
    <reaction evidence="11">
        <text>ATP + H2O = ADP + phosphate + H(+)</text>
        <dbReference type="Rhea" id="RHEA:13065"/>
        <dbReference type="ChEBI" id="CHEBI:15377"/>
        <dbReference type="ChEBI" id="CHEBI:15378"/>
        <dbReference type="ChEBI" id="CHEBI:30616"/>
        <dbReference type="ChEBI" id="CHEBI:43474"/>
        <dbReference type="ChEBI" id="CHEBI:456216"/>
        <dbReference type="EC" id="3.6.4.13"/>
    </reaction>
</comment>
<dbReference type="SUPFAM" id="SSF52540">
    <property type="entry name" value="P-loop containing nucleoside triphosphate hydrolases"/>
    <property type="match status" value="1"/>
</dbReference>
<feature type="region of interest" description="Disordered" evidence="12">
    <location>
        <begin position="1"/>
        <end position="65"/>
    </location>
</feature>
<dbReference type="InterPro" id="IPR011709">
    <property type="entry name" value="DEAD-box_helicase_OB_fold"/>
</dbReference>
<evidence type="ECO:0000256" key="4">
    <source>
        <dbReference type="ARBA" id="ARBA00022640"/>
    </source>
</evidence>
<dbReference type="SMART" id="SM00487">
    <property type="entry name" value="DEXDc"/>
    <property type="match status" value="1"/>
</dbReference>
<keyword evidence="4" id="KW-0934">Plastid</keyword>
<evidence type="ECO:0000256" key="7">
    <source>
        <dbReference type="ARBA" id="ARBA00022806"/>
    </source>
</evidence>
<evidence type="ECO:0000256" key="2">
    <source>
        <dbReference type="ARBA" id="ARBA00012552"/>
    </source>
</evidence>
<comment type="caution">
    <text evidence="15">The sequence shown here is derived from an EMBL/GenBank/DDBJ whole genome shotgun (WGS) entry which is preliminary data.</text>
</comment>
<dbReference type="PROSITE" id="PS51192">
    <property type="entry name" value="HELICASE_ATP_BIND_1"/>
    <property type="match status" value="1"/>
</dbReference>
<feature type="domain" description="Helicase ATP-binding" evidence="13">
    <location>
        <begin position="669"/>
        <end position="840"/>
    </location>
</feature>
<feature type="compositionally biased region" description="Basic residues" evidence="12">
    <location>
        <begin position="1"/>
        <end position="10"/>
    </location>
</feature>